<feature type="region of interest" description="Disordered" evidence="1">
    <location>
        <begin position="28"/>
        <end position="50"/>
    </location>
</feature>
<protein>
    <submittedName>
        <fullName evidence="2">Uncharacterized protein</fullName>
    </submittedName>
</protein>
<dbReference type="EMBL" id="JBBPIX010000021">
    <property type="protein sequence ID" value="MEK6467177.1"/>
    <property type="molecule type" value="Genomic_DNA"/>
</dbReference>
<dbReference type="Proteomes" id="UP001367513">
    <property type="component" value="Unassembled WGS sequence"/>
</dbReference>
<evidence type="ECO:0000313" key="2">
    <source>
        <dbReference type="EMBL" id="MEK6467177.1"/>
    </source>
</evidence>
<dbReference type="RefSeq" id="WP_224404208.1">
    <property type="nucleotide sequence ID" value="NZ_BAAAOD010000026.1"/>
</dbReference>
<sequence>MSTATLDIADGYTERDAQIFTDIREDAIWNHNGPYPPAESADDLDEEPPF</sequence>
<keyword evidence="3" id="KW-1185">Reference proteome</keyword>
<gene>
    <name evidence="2" type="ORF">WG925_25870</name>
</gene>
<feature type="compositionally biased region" description="Acidic residues" evidence="1">
    <location>
        <begin position="40"/>
        <end position="50"/>
    </location>
</feature>
<accession>A0ABU9ANP3</accession>
<comment type="caution">
    <text evidence="2">The sequence shown here is derived from an EMBL/GenBank/DDBJ whole genome shotgun (WGS) entry which is preliminary data.</text>
</comment>
<reference evidence="2 3" key="1">
    <citation type="submission" date="2024-03" db="EMBL/GenBank/DDBJ databases">
        <title>Draft genome sequence of Pseudonocardia carboxydivorans JCM 14827.</title>
        <authorList>
            <person name="Duangmal K."/>
        </authorList>
    </citation>
    <scope>NUCLEOTIDE SEQUENCE [LARGE SCALE GENOMIC DNA]</scope>
    <source>
        <strain evidence="2 3">JCM 14827</strain>
    </source>
</reference>
<evidence type="ECO:0000313" key="3">
    <source>
        <dbReference type="Proteomes" id="UP001367513"/>
    </source>
</evidence>
<evidence type="ECO:0000256" key="1">
    <source>
        <dbReference type="SAM" id="MobiDB-lite"/>
    </source>
</evidence>
<organism evidence="2 3">
    <name type="scientific">Pseudonocardia alni subsp. carboxydivorans</name>
    <dbReference type="NCBI Taxonomy" id="415010"/>
    <lineage>
        <taxon>Bacteria</taxon>
        <taxon>Bacillati</taxon>
        <taxon>Actinomycetota</taxon>
        <taxon>Actinomycetes</taxon>
        <taxon>Pseudonocardiales</taxon>
        <taxon>Pseudonocardiaceae</taxon>
        <taxon>Pseudonocardia</taxon>
    </lineage>
</organism>
<proteinExistence type="predicted"/>
<name>A0ABU9ANP3_PSEA5</name>